<dbReference type="Pfam" id="PF07496">
    <property type="entry name" value="zf-CW"/>
    <property type="match status" value="1"/>
</dbReference>
<dbReference type="CDD" id="cd01396">
    <property type="entry name" value="MeCP2_MBD"/>
    <property type="match status" value="1"/>
</dbReference>
<dbReference type="GO" id="GO:0003677">
    <property type="term" value="F:DNA binding"/>
    <property type="evidence" value="ECO:0007669"/>
    <property type="project" value="UniProtKB-KW"/>
</dbReference>
<dbReference type="Pfam" id="PF01429">
    <property type="entry name" value="MBD"/>
    <property type="match status" value="1"/>
</dbReference>
<evidence type="ECO:0000313" key="13">
    <source>
        <dbReference type="Proteomes" id="UP000316621"/>
    </source>
</evidence>
<dbReference type="SMART" id="SM00391">
    <property type="entry name" value="MBD"/>
    <property type="match status" value="1"/>
</dbReference>
<dbReference type="GO" id="GO:0005634">
    <property type="term" value="C:nucleus"/>
    <property type="evidence" value="ECO:0007669"/>
    <property type="project" value="UniProtKB-SubCell"/>
</dbReference>
<proteinExistence type="predicted"/>
<feature type="region of interest" description="Disordered" evidence="9">
    <location>
        <begin position="219"/>
        <end position="265"/>
    </location>
</feature>
<dbReference type="PANTHER" id="PTHR12396:SF0">
    <property type="entry name" value="METHYL-CPG BINDING DOMAIN PROTEIN-LIKE, ISOFORM C"/>
    <property type="match status" value="1"/>
</dbReference>
<dbReference type="Gene3D" id="3.30.890.10">
    <property type="entry name" value="Methyl-cpg-binding Protein 2, Chain A"/>
    <property type="match status" value="1"/>
</dbReference>
<comment type="subcellular location">
    <subcellularLocation>
        <location evidence="1">Nucleus</location>
    </subcellularLocation>
</comment>
<evidence type="ECO:0000259" key="10">
    <source>
        <dbReference type="PROSITE" id="PS50982"/>
    </source>
</evidence>
<keyword evidence="6" id="KW-0238">DNA-binding</keyword>
<dbReference type="OMA" id="WKPDISC"/>
<evidence type="ECO:0000256" key="8">
    <source>
        <dbReference type="ARBA" id="ARBA00023242"/>
    </source>
</evidence>
<dbReference type="EMBL" id="CM010718">
    <property type="protein sequence ID" value="RZC59431.1"/>
    <property type="molecule type" value="Genomic_DNA"/>
</dbReference>
<evidence type="ECO:0000256" key="5">
    <source>
        <dbReference type="ARBA" id="ARBA00023015"/>
    </source>
</evidence>
<evidence type="ECO:0000256" key="7">
    <source>
        <dbReference type="ARBA" id="ARBA00023163"/>
    </source>
</evidence>
<feature type="compositionally biased region" description="Basic and acidic residues" evidence="9">
    <location>
        <begin position="255"/>
        <end position="265"/>
    </location>
</feature>
<dbReference type="Gramene" id="RZC59431">
    <property type="protein sequence ID" value="RZC59431"/>
    <property type="gene ID" value="C5167_006732"/>
</dbReference>
<evidence type="ECO:0000256" key="4">
    <source>
        <dbReference type="ARBA" id="ARBA00022833"/>
    </source>
</evidence>
<dbReference type="GO" id="GO:0008270">
    <property type="term" value="F:zinc ion binding"/>
    <property type="evidence" value="ECO:0007669"/>
    <property type="project" value="UniProtKB-KW"/>
</dbReference>
<reference evidence="12 13" key="1">
    <citation type="journal article" date="2018" name="Science">
        <title>The opium poppy genome and morphinan production.</title>
        <authorList>
            <person name="Guo L."/>
            <person name="Winzer T."/>
            <person name="Yang X."/>
            <person name="Li Y."/>
            <person name="Ning Z."/>
            <person name="He Z."/>
            <person name="Teodor R."/>
            <person name="Lu Y."/>
            <person name="Bowser T.A."/>
            <person name="Graham I.A."/>
            <person name="Ye K."/>
        </authorList>
    </citation>
    <scope>NUCLEOTIDE SEQUENCE [LARGE SCALE GENOMIC DNA]</scope>
    <source>
        <strain evidence="13">cv. HN1</strain>
        <tissue evidence="12">Leaves</tissue>
    </source>
</reference>
<feature type="region of interest" description="Disordered" evidence="9">
    <location>
        <begin position="1"/>
        <end position="32"/>
    </location>
</feature>
<evidence type="ECO:0000256" key="9">
    <source>
        <dbReference type="SAM" id="MobiDB-lite"/>
    </source>
</evidence>
<dbReference type="SUPFAM" id="SSF54171">
    <property type="entry name" value="DNA-binding domain"/>
    <property type="match status" value="1"/>
</dbReference>
<protein>
    <recommendedName>
        <fullName evidence="14">MBD domain-containing protein</fullName>
    </recommendedName>
</protein>
<evidence type="ECO:0000259" key="11">
    <source>
        <dbReference type="PROSITE" id="PS51050"/>
    </source>
</evidence>
<dbReference type="InterPro" id="IPR016177">
    <property type="entry name" value="DNA-bd_dom_sf"/>
</dbReference>
<feature type="domain" description="CW-type" evidence="11">
    <location>
        <begin position="40"/>
        <end position="99"/>
    </location>
</feature>
<dbReference type="OrthoDB" id="10072024at2759"/>
<keyword evidence="4" id="KW-0862">Zinc</keyword>
<keyword evidence="5" id="KW-0805">Transcription regulation</keyword>
<keyword evidence="7" id="KW-0804">Transcription</keyword>
<evidence type="ECO:0000256" key="3">
    <source>
        <dbReference type="ARBA" id="ARBA00022771"/>
    </source>
</evidence>
<dbReference type="PROSITE" id="PS51050">
    <property type="entry name" value="ZF_CW"/>
    <property type="match status" value="1"/>
</dbReference>
<gene>
    <name evidence="12" type="ORF">C5167_006732</name>
</gene>
<dbReference type="Proteomes" id="UP000316621">
    <property type="component" value="Chromosome 4"/>
</dbReference>
<evidence type="ECO:0000256" key="1">
    <source>
        <dbReference type="ARBA" id="ARBA00004123"/>
    </source>
</evidence>
<dbReference type="PROSITE" id="PS50982">
    <property type="entry name" value="MBD"/>
    <property type="match status" value="1"/>
</dbReference>
<dbReference type="PANTHER" id="PTHR12396">
    <property type="entry name" value="METHYL-CPG BINDING PROTEIN, MBD"/>
    <property type="match status" value="1"/>
</dbReference>
<accession>A0A4Y7JHL7</accession>
<name>A0A4Y7JHL7_PAPSO</name>
<keyword evidence="2" id="KW-0479">Metal-binding</keyword>
<dbReference type="AlphaFoldDB" id="A0A4Y7JHL7"/>
<dbReference type="InterPro" id="IPR011124">
    <property type="entry name" value="Znf_CW"/>
</dbReference>
<evidence type="ECO:0000313" key="12">
    <source>
        <dbReference type="EMBL" id="RZC59431.1"/>
    </source>
</evidence>
<dbReference type="Gene3D" id="3.30.40.100">
    <property type="match status" value="1"/>
</dbReference>
<sequence length="265" mass="29968">MSTQMHPAKGKEVQESHVGCTSPNSSKVIGKEKEHHRDITYDIRTFTVQCAACNKWRLIPTKEKYEEIRENISRERFVCESAREWRPDISCDVPADIIQDGSKLWALDKPNIPQAPPDWKRLYRIRGEGSSRFADVYYLTPLGKRLRSMVEIQKYILEHPDGGLTTSQFSFLIPKPLKEDYVRKRPTTAMSSPGLSTLQPLEPTEVNPLAWAGPANDELRVSDRRGLSNSNGGGPVSESTPLPAKKRRTKSLARLAREDKPESKA</sequence>
<dbReference type="InterPro" id="IPR001739">
    <property type="entry name" value="Methyl_CpG_DNA-bd"/>
</dbReference>
<evidence type="ECO:0000256" key="6">
    <source>
        <dbReference type="ARBA" id="ARBA00023125"/>
    </source>
</evidence>
<evidence type="ECO:0000256" key="2">
    <source>
        <dbReference type="ARBA" id="ARBA00022723"/>
    </source>
</evidence>
<feature type="domain" description="MBD" evidence="10">
    <location>
        <begin position="105"/>
        <end position="176"/>
    </location>
</feature>
<organism evidence="12 13">
    <name type="scientific">Papaver somniferum</name>
    <name type="common">Opium poppy</name>
    <dbReference type="NCBI Taxonomy" id="3469"/>
    <lineage>
        <taxon>Eukaryota</taxon>
        <taxon>Viridiplantae</taxon>
        <taxon>Streptophyta</taxon>
        <taxon>Embryophyta</taxon>
        <taxon>Tracheophyta</taxon>
        <taxon>Spermatophyta</taxon>
        <taxon>Magnoliopsida</taxon>
        <taxon>Ranunculales</taxon>
        <taxon>Papaveraceae</taxon>
        <taxon>Papaveroideae</taxon>
        <taxon>Papaver</taxon>
    </lineage>
</organism>
<evidence type="ECO:0008006" key="14">
    <source>
        <dbReference type="Google" id="ProtNLM"/>
    </source>
</evidence>
<keyword evidence="8" id="KW-0539">Nucleus</keyword>
<keyword evidence="3" id="KW-0863">Zinc-finger</keyword>
<keyword evidence="13" id="KW-1185">Reference proteome</keyword>
<dbReference type="STRING" id="3469.A0A4Y7JHL7"/>